<dbReference type="EMBL" id="CM056818">
    <property type="protein sequence ID" value="KAJ8622065.1"/>
    <property type="molecule type" value="Genomic_DNA"/>
</dbReference>
<reference evidence="1 2" key="1">
    <citation type="journal article" date="2022" name="Hortic Res">
        <title>A haplotype resolved chromosomal level avocado genome allows analysis of novel avocado genes.</title>
        <authorList>
            <person name="Nath O."/>
            <person name="Fletcher S.J."/>
            <person name="Hayward A."/>
            <person name="Shaw L.M."/>
            <person name="Masouleh A.K."/>
            <person name="Furtado A."/>
            <person name="Henry R.J."/>
            <person name="Mitter N."/>
        </authorList>
    </citation>
    <scope>NUCLEOTIDE SEQUENCE [LARGE SCALE GENOMIC DNA]</scope>
    <source>
        <strain evidence="2">cv. Hass</strain>
    </source>
</reference>
<dbReference type="Proteomes" id="UP001234297">
    <property type="component" value="Chromosome 10"/>
</dbReference>
<keyword evidence="2" id="KW-1185">Reference proteome</keyword>
<comment type="caution">
    <text evidence="1">The sequence shown here is derived from an EMBL/GenBank/DDBJ whole genome shotgun (WGS) entry which is preliminary data.</text>
</comment>
<sequence>MVKLFNHIHEEGYTQTPSIPCDLSSSLRRSHQHRISSLNRTSSIPALILFICAGPKTSHPSSSPSLSAITVPEPTTHHHLFHLRALIVQSLRHLIATFSIASPGTGNLITISSLDYPIPLTPTIAAMTSVTSLRRSPLATLTLLLRLHPRSAYPHPHPSSSSPSPSPHRPFPSSSRPRLLHHYPVQIHHPTRLIIHLSHHSISPSCRYLSKPSNTSYTRGEN</sequence>
<protein>
    <submittedName>
        <fullName evidence="1">Uncharacterized protein</fullName>
    </submittedName>
</protein>
<organism evidence="1 2">
    <name type="scientific">Persea americana</name>
    <name type="common">Avocado</name>
    <dbReference type="NCBI Taxonomy" id="3435"/>
    <lineage>
        <taxon>Eukaryota</taxon>
        <taxon>Viridiplantae</taxon>
        <taxon>Streptophyta</taxon>
        <taxon>Embryophyta</taxon>
        <taxon>Tracheophyta</taxon>
        <taxon>Spermatophyta</taxon>
        <taxon>Magnoliopsida</taxon>
        <taxon>Magnoliidae</taxon>
        <taxon>Laurales</taxon>
        <taxon>Lauraceae</taxon>
        <taxon>Persea</taxon>
    </lineage>
</organism>
<proteinExistence type="predicted"/>
<evidence type="ECO:0000313" key="1">
    <source>
        <dbReference type="EMBL" id="KAJ8622065.1"/>
    </source>
</evidence>
<gene>
    <name evidence="1" type="ORF">MRB53_030594</name>
</gene>
<accession>A0ACC2KLP7</accession>
<evidence type="ECO:0000313" key="2">
    <source>
        <dbReference type="Proteomes" id="UP001234297"/>
    </source>
</evidence>
<name>A0ACC2KLP7_PERAE</name>